<keyword evidence="1" id="KW-0472">Membrane</keyword>
<dbReference type="Proteomes" id="UP000321168">
    <property type="component" value="Unassembled WGS sequence"/>
</dbReference>
<comment type="caution">
    <text evidence="2">The sequence shown here is derived from an EMBL/GenBank/DDBJ whole genome shotgun (WGS) entry which is preliminary data.</text>
</comment>
<protein>
    <submittedName>
        <fullName evidence="2">DUF420 domain-containing protein</fullName>
    </submittedName>
</protein>
<feature type="transmembrane region" description="Helical" evidence="1">
    <location>
        <begin position="15"/>
        <end position="33"/>
    </location>
</feature>
<name>A0A5C6VI07_9FLAO</name>
<evidence type="ECO:0000313" key="2">
    <source>
        <dbReference type="EMBL" id="TXC85042.1"/>
    </source>
</evidence>
<dbReference type="PANTHER" id="PTHR37692:SF1">
    <property type="entry name" value="DUF420 DOMAIN-CONTAINING PROTEIN"/>
    <property type="match status" value="1"/>
</dbReference>
<dbReference type="InterPro" id="IPR007352">
    <property type="entry name" value="DUF420"/>
</dbReference>
<keyword evidence="1" id="KW-1133">Transmembrane helix</keyword>
<organism evidence="2 3">
    <name type="scientific">Luteibaculum oceani</name>
    <dbReference type="NCBI Taxonomy" id="1294296"/>
    <lineage>
        <taxon>Bacteria</taxon>
        <taxon>Pseudomonadati</taxon>
        <taxon>Bacteroidota</taxon>
        <taxon>Flavobacteriia</taxon>
        <taxon>Flavobacteriales</taxon>
        <taxon>Luteibaculaceae</taxon>
        <taxon>Luteibaculum</taxon>
    </lineage>
</organism>
<evidence type="ECO:0000313" key="3">
    <source>
        <dbReference type="Proteomes" id="UP000321168"/>
    </source>
</evidence>
<dbReference type="OrthoDB" id="9811380at2"/>
<feature type="transmembrane region" description="Helical" evidence="1">
    <location>
        <begin position="114"/>
        <end position="137"/>
    </location>
</feature>
<proteinExistence type="predicted"/>
<feature type="transmembrane region" description="Helical" evidence="1">
    <location>
        <begin position="149"/>
        <end position="171"/>
    </location>
</feature>
<feature type="transmembrane region" description="Helical" evidence="1">
    <location>
        <begin position="45"/>
        <end position="63"/>
    </location>
</feature>
<keyword evidence="1" id="KW-0812">Transmembrane</keyword>
<evidence type="ECO:0000256" key="1">
    <source>
        <dbReference type="SAM" id="Phobius"/>
    </source>
</evidence>
<accession>A0A5C6VI07</accession>
<sequence length="176" mass="19647">MHTTEEKLSPQTKKLITAVSVVIPLAVAILFKVKIDGVDLSFLPPIYAGINAVTVVTLLMALVAIKKKNIDLHRLFIQFSLVLSLFFLLCYVAYHITSDSTAFGGEGTIRTIYYFVLISHIVLSVGIIPLVLFSYAYGINNLVTRHKKLVRYAFPLWIYVAATGVIVYLMISPYYA</sequence>
<gene>
    <name evidence="2" type="ORF">FRX97_00015</name>
</gene>
<reference evidence="2 3" key="1">
    <citation type="submission" date="2019-08" db="EMBL/GenBank/DDBJ databases">
        <title>Genome of Luteibaculum oceani JCM 18817.</title>
        <authorList>
            <person name="Bowman J.P."/>
        </authorList>
    </citation>
    <scope>NUCLEOTIDE SEQUENCE [LARGE SCALE GENOMIC DNA]</scope>
    <source>
        <strain evidence="2 3">JCM 18817</strain>
    </source>
</reference>
<dbReference type="PANTHER" id="PTHR37692">
    <property type="entry name" value="HYPOTHETICAL MEMBRANE SPANNING PROTEIN"/>
    <property type="match status" value="1"/>
</dbReference>
<dbReference type="RefSeq" id="WP_147012089.1">
    <property type="nucleotide sequence ID" value="NZ_VORB01000001.1"/>
</dbReference>
<dbReference type="Pfam" id="PF04238">
    <property type="entry name" value="DUF420"/>
    <property type="match status" value="1"/>
</dbReference>
<feature type="transmembrane region" description="Helical" evidence="1">
    <location>
        <begin position="75"/>
        <end position="94"/>
    </location>
</feature>
<dbReference type="AlphaFoldDB" id="A0A5C6VI07"/>
<keyword evidence="3" id="KW-1185">Reference proteome</keyword>
<dbReference type="EMBL" id="VORB01000001">
    <property type="protein sequence ID" value="TXC85042.1"/>
    <property type="molecule type" value="Genomic_DNA"/>
</dbReference>